<dbReference type="PRINTS" id="PR00368">
    <property type="entry name" value="FADPNR"/>
</dbReference>
<proteinExistence type="inferred from homology"/>
<gene>
    <name evidence="16" type="ORF">AVDCRST_MAG64-2110</name>
</gene>
<evidence type="ECO:0000256" key="11">
    <source>
        <dbReference type="ARBA" id="ARBA00023027"/>
    </source>
</evidence>
<dbReference type="PANTHER" id="PTHR22912:SF93">
    <property type="entry name" value="SOLUBLE PYRIDINE NUCLEOTIDE TRANSHYDROGENASE"/>
    <property type="match status" value="1"/>
</dbReference>
<sequence>MPRLCYDLVVIGSGPAGQKAALLAAKLGRRVALVDRAGSVGGVCIHTGTVPSKAMREAVLHLTGIRERSVYGDSYAVKQTITMDDLLYRCRHVVRTEVEVIRSQMARNGVTVLFGDASFVDPETIRVQREDETTEVKASHVLVATGTAPARPDNVPFAPGVVIDSDELLTLPRLPKSMIIVGGGVIGTEYACMLAAVGVRVTLVESRPRLLEFVDDELAESLQFRMRDMGIRLRLGESVAHIDLVPDGVEATLGSSKLLHADCLLYCVGRQGATAGLNLAAAGLAADIRGRLKVNDHYQTDVPHVYAAGDVIGFPALAATSMEQGRLAASHMFGQAAESQSPLFPYGIYTIPEISMVGQTEQALTAAGTNYEVGIARYRETARGLLIADPHGLLKLLFHPQSRRLLGVHAIGTGATELVHIGQAVMAAALPIDYFVESVFNYPTLAECYKIAALDGINRVRQQAPRPEQAAQPGHVVGRAA</sequence>
<feature type="binding site" evidence="13">
    <location>
        <position position="310"/>
    </location>
    <ligand>
        <name>FAD</name>
        <dbReference type="ChEBI" id="CHEBI:57692"/>
    </ligand>
</feature>
<dbReference type="Gene3D" id="3.50.50.60">
    <property type="entry name" value="FAD/NAD(P)-binding domain"/>
    <property type="match status" value="2"/>
</dbReference>
<evidence type="ECO:0000256" key="12">
    <source>
        <dbReference type="ARBA" id="ARBA00031183"/>
    </source>
</evidence>
<dbReference type="GO" id="GO:0006103">
    <property type="term" value="P:2-oxoglutarate metabolic process"/>
    <property type="evidence" value="ECO:0007669"/>
    <property type="project" value="TreeGrafter"/>
</dbReference>
<dbReference type="GO" id="GO:0005829">
    <property type="term" value="C:cytosol"/>
    <property type="evidence" value="ECO:0007669"/>
    <property type="project" value="TreeGrafter"/>
</dbReference>
<evidence type="ECO:0000256" key="7">
    <source>
        <dbReference type="ARBA" id="ARBA00022630"/>
    </source>
</evidence>
<keyword evidence="7" id="KW-0285">Flavoprotein</keyword>
<feature type="binding site" evidence="13">
    <location>
        <position position="269"/>
    </location>
    <ligand>
        <name>NAD(+)</name>
        <dbReference type="ChEBI" id="CHEBI:57540"/>
    </ligand>
</feature>
<feature type="domain" description="Pyridine nucleotide-disulphide oxidoreductase dimerisation" evidence="14">
    <location>
        <begin position="345"/>
        <end position="451"/>
    </location>
</feature>
<dbReference type="GO" id="GO:0003957">
    <property type="term" value="F:NAD(P)+ transhydrogenase (Si-specific) activity"/>
    <property type="evidence" value="ECO:0007669"/>
    <property type="project" value="UniProtKB-EC"/>
</dbReference>
<evidence type="ECO:0000259" key="15">
    <source>
        <dbReference type="Pfam" id="PF07992"/>
    </source>
</evidence>
<keyword evidence="13" id="KW-0547">Nucleotide-binding</keyword>
<feature type="binding site" evidence="13">
    <location>
        <position position="205"/>
    </location>
    <ligand>
        <name>NAD(+)</name>
        <dbReference type="ChEBI" id="CHEBI:57540"/>
    </ligand>
</feature>
<evidence type="ECO:0000259" key="14">
    <source>
        <dbReference type="Pfam" id="PF02852"/>
    </source>
</evidence>
<dbReference type="NCBIfam" id="NF003585">
    <property type="entry name" value="PRK05249.1"/>
    <property type="match status" value="1"/>
</dbReference>
<evidence type="ECO:0000256" key="5">
    <source>
        <dbReference type="ARBA" id="ARBA00016603"/>
    </source>
</evidence>
<name>A0A6J4PB19_9BACT</name>
<dbReference type="PIRSF" id="PIRSF000350">
    <property type="entry name" value="Mercury_reductase_MerA"/>
    <property type="match status" value="1"/>
</dbReference>
<evidence type="ECO:0000313" key="16">
    <source>
        <dbReference type="EMBL" id="CAA9407731.1"/>
    </source>
</evidence>
<dbReference type="InterPro" id="IPR004099">
    <property type="entry name" value="Pyr_nucl-diS_OxRdtase_dimer"/>
</dbReference>
<feature type="domain" description="FAD/NAD(P)-binding" evidence="15">
    <location>
        <begin position="6"/>
        <end position="325"/>
    </location>
</feature>
<dbReference type="SUPFAM" id="SSF55424">
    <property type="entry name" value="FAD/NAD-linked reductases, dimerisation (C-terminal) domain"/>
    <property type="match status" value="1"/>
</dbReference>
<keyword evidence="11 13" id="KW-0520">NAD</keyword>
<comment type="function">
    <text evidence="1">Conversion of NADPH, generated by peripheral catabolic pathways, to NADH, which can enter the respiratory chain for energy generation.</text>
</comment>
<keyword evidence="8 13" id="KW-0274">FAD</keyword>
<dbReference type="InterPro" id="IPR036188">
    <property type="entry name" value="FAD/NAD-bd_sf"/>
</dbReference>
<dbReference type="SUPFAM" id="SSF51905">
    <property type="entry name" value="FAD/NAD(P)-binding domain"/>
    <property type="match status" value="1"/>
</dbReference>
<evidence type="ECO:0000256" key="1">
    <source>
        <dbReference type="ARBA" id="ARBA00002842"/>
    </source>
</evidence>
<dbReference type="Pfam" id="PF07992">
    <property type="entry name" value="Pyr_redox_2"/>
    <property type="match status" value="1"/>
</dbReference>
<keyword evidence="6" id="KW-0963">Cytoplasm</keyword>
<dbReference type="EC" id="1.6.1.1" evidence="4"/>
<accession>A0A6J4PB19</accession>
<dbReference type="InterPro" id="IPR001100">
    <property type="entry name" value="Pyr_nuc-diS_OxRdtase"/>
</dbReference>
<evidence type="ECO:0000256" key="4">
    <source>
        <dbReference type="ARBA" id="ARBA00012772"/>
    </source>
</evidence>
<protein>
    <recommendedName>
        <fullName evidence="5">Soluble pyridine nucleotide transhydrogenase</fullName>
        <ecNumber evidence="4">1.6.1.1</ecNumber>
    </recommendedName>
    <alternativeName>
        <fullName evidence="12">NAD(P)(+) transhydrogenase [B-specific]</fullName>
    </alternativeName>
</protein>
<evidence type="ECO:0000256" key="2">
    <source>
        <dbReference type="ARBA" id="ARBA00004496"/>
    </source>
</evidence>
<evidence type="ECO:0000256" key="10">
    <source>
        <dbReference type="ARBA" id="ARBA00023002"/>
    </source>
</evidence>
<dbReference type="AlphaFoldDB" id="A0A6J4PB19"/>
<dbReference type="FunFam" id="3.30.390.30:FF:000001">
    <property type="entry name" value="Dihydrolipoyl dehydrogenase"/>
    <property type="match status" value="1"/>
</dbReference>
<comment type="cofactor">
    <cofactor evidence="13">
        <name>FAD</name>
        <dbReference type="ChEBI" id="CHEBI:57692"/>
    </cofactor>
    <text evidence="13">Binds 1 FAD per subunit.</text>
</comment>
<comment type="subcellular location">
    <subcellularLocation>
        <location evidence="2">Cytoplasm</location>
    </subcellularLocation>
</comment>
<dbReference type="InterPro" id="IPR023753">
    <property type="entry name" value="FAD/NAD-binding_dom"/>
</dbReference>
<evidence type="ECO:0000256" key="6">
    <source>
        <dbReference type="ARBA" id="ARBA00022490"/>
    </source>
</evidence>
<evidence type="ECO:0000256" key="9">
    <source>
        <dbReference type="ARBA" id="ARBA00022857"/>
    </source>
</evidence>
<evidence type="ECO:0000256" key="8">
    <source>
        <dbReference type="ARBA" id="ARBA00022827"/>
    </source>
</evidence>
<evidence type="ECO:0000256" key="3">
    <source>
        <dbReference type="ARBA" id="ARBA00007532"/>
    </source>
</evidence>
<dbReference type="Pfam" id="PF02852">
    <property type="entry name" value="Pyr_redox_dim"/>
    <property type="match status" value="1"/>
</dbReference>
<dbReference type="InterPro" id="IPR050151">
    <property type="entry name" value="Class-I_Pyr_Nuc-Dis_Oxidored"/>
</dbReference>
<dbReference type="GO" id="GO:0004148">
    <property type="term" value="F:dihydrolipoyl dehydrogenase (NADH) activity"/>
    <property type="evidence" value="ECO:0007669"/>
    <property type="project" value="TreeGrafter"/>
</dbReference>
<feature type="binding site" evidence="13">
    <location>
        <position position="53"/>
    </location>
    <ligand>
        <name>FAD</name>
        <dbReference type="ChEBI" id="CHEBI:57692"/>
    </ligand>
</feature>
<dbReference type="PRINTS" id="PR00411">
    <property type="entry name" value="PNDRDTASEI"/>
</dbReference>
<dbReference type="InterPro" id="IPR016156">
    <property type="entry name" value="FAD/NAD-linked_Rdtase_dimer_sf"/>
</dbReference>
<keyword evidence="9" id="KW-0521">NADP</keyword>
<dbReference type="EMBL" id="CADCUQ010000473">
    <property type="protein sequence ID" value="CAA9407731.1"/>
    <property type="molecule type" value="Genomic_DNA"/>
</dbReference>
<comment type="similarity">
    <text evidence="3">Belongs to the class-I pyridine nucleotide-disulfide oxidoreductase family.</text>
</comment>
<dbReference type="PANTHER" id="PTHR22912">
    <property type="entry name" value="DISULFIDE OXIDOREDUCTASE"/>
    <property type="match status" value="1"/>
</dbReference>
<dbReference type="Gene3D" id="3.30.390.30">
    <property type="match status" value="1"/>
</dbReference>
<evidence type="ECO:0000256" key="13">
    <source>
        <dbReference type="PIRSR" id="PIRSR000350-3"/>
    </source>
</evidence>
<organism evidence="16">
    <name type="scientific">uncultured Phycisphaerae bacterium</name>
    <dbReference type="NCBI Taxonomy" id="904963"/>
    <lineage>
        <taxon>Bacteria</taxon>
        <taxon>Pseudomonadati</taxon>
        <taxon>Planctomycetota</taxon>
        <taxon>Phycisphaerae</taxon>
        <taxon>environmental samples</taxon>
    </lineage>
</organism>
<keyword evidence="10 16" id="KW-0560">Oxidoreductase</keyword>
<dbReference type="GO" id="GO:0050660">
    <property type="term" value="F:flavin adenine dinucleotide binding"/>
    <property type="evidence" value="ECO:0007669"/>
    <property type="project" value="TreeGrafter"/>
</dbReference>
<feature type="binding site" evidence="13">
    <location>
        <begin position="182"/>
        <end position="189"/>
    </location>
    <ligand>
        <name>NAD(+)</name>
        <dbReference type="ChEBI" id="CHEBI:57540"/>
    </ligand>
</feature>
<reference evidence="16" key="1">
    <citation type="submission" date="2020-02" db="EMBL/GenBank/DDBJ databases">
        <authorList>
            <person name="Meier V. D."/>
        </authorList>
    </citation>
    <scope>NUCLEOTIDE SEQUENCE</scope>
    <source>
        <strain evidence="16">AVDCRST_MAG64</strain>
    </source>
</reference>